<accession>A0AAD7WJI8</accession>
<feature type="compositionally biased region" description="Low complexity" evidence="1">
    <location>
        <begin position="312"/>
        <end position="327"/>
    </location>
</feature>
<gene>
    <name evidence="2" type="ORF">AAFF_G00410830</name>
</gene>
<evidence type="ECO:0000256" key="1">
    <source>
        <dbReference type="SAM" id="MobiDB-lite"/>
    </source>
</evidence>
<dbReference type="EMBL" id="JAINUG010000083">
    <property type="protein sequence ID" value="KAJ8399371.1"/>
    <property type="molecule type" value="Genomic_DNA"/>
</dbReference>
<name>A0AAD7WJI8_9TELE</name>
<sequence>MHLISVQKEAVQDFTQTRWDTYRTNLQRWLHLQGESKEIAETFKHCVDINFDNIPEDAGFHATCYRRFIDKKRLVAAEKRVTQTPGEPGAADTDSVSTLSTSETPRKKLRSRTGLPVASAGHVLPVLCIICKKVDKYINVGGKRQKDTLSQATSLSAGLLQEAAEMKEDFSILLHIKDKDCVALEVRYHKTCYRDYTRFLSKTASKAEEENEPAFDASYKIFCERVIRQRLIVNHEVLKMNQLRRMFLNTVKKHEDLDASNYRQDKLKRRLTCDFPQLVFHCPAKRNICELVFVETLSAENLLDKLPQPSGTETTTEASETCTLIPS</sequence>
<keyword evidence="3" id="KW-1185">Reference proteome</keyword>
<feature type="compositionally biased region" description="Polar residues" evidence="1">
    <location>
        <begin position="94"/>
        <end position="103"/>
    </location>
</feature>
<dbReference type="Proteomes" id="UP001221898">
    <property type="component" value="Unassembled WGS sequence"/>
</dbReference>
<proteinExistence type="predicted"/>
<dbReference type="AlphaFoldDB" id="A0AAD7WJI8"/>
<dbReference type="PANTHER" id="PTHR46704:SF9">
    <property type="entry name" value="BHLH DOMAIN-CONTAINING PROTEIN"/>
    <property type="match status" value="1"/>
</dbReference>
<comment type="caution">
    <text evidence="2">The sequence shown here is derived from an EMBL/GenBank/DDBJ whole genome shotgun (WGS) entry which is preliminary data.</text>
</comment>
<feature type="region of interest" description="Disordered" evidence="1">
    <location>
        <begin position="308"/>
        <end position="327"/>
    </location>
</feature>
<dbReference type="PANTHER" id="PTHR46704">
    <property type="entry name" value="CXC DOMAIN-CONTAINING PROTEIN-RELATED"/>
    <property type="match status" value="1"/>
</dbReference>
<evidence type="ECO:0000313" key="3">
    <source>
        <dbReference type="Proteomes" id="UP001221898"/>
    </source>
</evidence>
<organism evidence="2 3">
    <name type="scientific">Aldrovandia affinis</name>
    <dbReference type="NCBI Taxonomy" id="143900"/>
    <lineage>
        <taxon>Eukaryota</taxon>
        <taxon>Metazoa</taxon>
        <taxon>Chordata</taxon>
        <taxon>Craniata</taxon>
        <taxon>Vertebrata</taxon>
        <taxon>Euteleostomi</taxon>
        <taxon>Actinopterygii</taxon>
        <taxon>Neopterygii</taxon>
        <taxon>Teleostei</taxon>
        <taxon>Notacanthiformes</taxon>
        <taxon>Halosauridae</taxon>
        <taxon>Aldrovandia</taxon>
    </lineage>
</organism>
<feature type="region of interest" description="Disordered" evidence="1">
    <location>
        <begin position="80"/>
        <end position="111"/>
    </location>
</feature>
<protein>
    <submittedName>
        <fullName evidence="2">Uncharacterized protein</fullName>
    </submittedName>
</protein>
<evidence type="ECO:0000313" key="2">
    <source>
        <dbReference type="EMBL" id="KAJ8399371.1"/>
    </source>
</evidence>
<reference evidence="2" key="1">
    <citation type="journal article" date="2023" name="Science">
        <title>Genome structures resolve the early diversification of teleost fishes.</title>
        <authorList>
            <person name="Parey E."/>
            <person name="Louis A."/>
            <person name="Montfort J."/>
            <person name="Bouchez O."/>
            <person name="Roques C."/>
            <person name="Iampietro C."/>
            <person name="Lluch J."/>
            <person name="Castinel A."/>
            <person name="Donnadieu C."/>
            <person name="Desvignes T."/>
            <person name="Floi Bucao C."/>
            <person name="Jouanno E."/>
            <person name="Wen M."/>
            <person name="Mejri S."/>
            <person name="Dirks R."/>
            <person name="Jansen H."/>
            <person name="Henkel C."/>
            <person name="Chen W.J."/>
            <person name="Zahm M."/>
            <person name="Cabau C."/>
            <person name="Klopp C."/>
            <person name="Thompson A.W."/>
            <person name="Robinson-Rechavi M."/>
            <person name="Braasch I."/>
            <person name="Lecointre G."/>
            <person name="Bobe J."/>
            <person name="Postlethwait J.H."/>
            <person name="Berthelot C."/>
            <person name="Roest Crollius H."/>
            <person name="Guiguen Y."/>
        </authorList>
    </citation>
    <scope>NUCLEOTIDE SEQUENCE</scope>
    <source>
        <strain evidence="2">NC1722</strain>
    </source>
</reference>